<geneLocation type="plasmid" evidence="1 2">
    <name>unnamed</name>
</geneLocation>
<protein>
    <submittedName>
        <fullName evidence="1">DUF4224 domain-containing protein</fullName>
    </submittedName>
</protein>
<dbReference type="RefSeq" id="WP_301419266.1">
    <property type="nucleotide sequence ID" value="NZ_CP098024.1"/>
</dbReference>
<name>A0ABY9EHA5_9GAMM</name>
<evidence type="ECO:0000313" key="1">
    <source>
        <dbReference type="EMBL" id="WKD51697.1"/>
    </source>
</evidence>
<organism evidence="1 2">
    <name type="scientific">Microbulbifer spongiae</name>
    <dbReference type="NCBI Taxonomy" id="2944933"/>
    <lineage>
        <taxon>Bacteria</taxon>
        <taxon>Pseudomonadati</taxon>
        <taxon>Pseudomonadota</taxon>
        <taxon>Gammaproteobacteria</taxon>
        <taxon>Cellvibrionales</taxon>
        <taxon>Microbulbiferaceae</taxon>
        <taxon>Microbulbifer</taxon>
    </lineage>
</organism>
<keyword evidence="1" id="KW-0614">Plasmid</keyword>
<reference evidence="1 2" key="1">
    <citation type="submission" date="2022-05" db="EMBL/GenBank/DDBJ databases">
        <title>Microbulbifer sp. nov., isolated from sponge.</title>
        <authorList>
            <person name="Gao L."/>
        </authorList>
    </citation>
    <scope>NUCLEOTIDE SEQUENCE [LARGE SCALE GENOMIC DNA]</scope>
    <source>
        <strain evidence="1 2">MI-G</strain>
        <plasmid evidence="1 2">unnamed</plasmid>
    </source>
</reference>
<dbReference type="EMBL" id="CP098024">
    <property type="protein sequence ID" value="WKD51697.1"/>
    <property type="molecule type" value="Genomic_DNA"/>
</dbReference>
<keyword evidence="2" id="KW-1185">Reference proteome</keyword>
<dbReference type="Proteomes" id="UP001321520">
    <property type="component" value="Plasmid unnamed"/>
</dbReference>
<evidence type="ECO:0000313" key="2">
    <source>
        <dbReference type="Proteomes" id="UP001321520"/>
    </source>
</evidence>
<proteinExistence type="predicted"/>
<sequence length="70" mass="7773">MSTLLQEEELKAWIGVKSRAKLMDWLDQQELPYRLAPGGRVVTELGAISEALSRSVNDNWNNPVFGNAGT</sequence>
<accession>A0ABY9EHA5</accession>
<gene>
    <name evidence="1" type="ORF">M8T91_18755</name>
</gene>